<reference evidence="19" key="1">
    <citation type="submission" date="2022-01" db="EMBL/GenBank/DDBJ databases">
        <authorList>
            <person name="King R."/>
        </authorList>
    </citation>
    <scope>NUCLEOTIDE SEQUENCE</scope>
</reference>
<comment type="subcellular location">
    <subcellularLocation>
        <location evidence="1">Membrane</location>
        <topology evidence="1">Multi-pass membrane protein</topology>
    </subcellularLocation>
</comment>
<feature type="transmembrane region" description="Helical" evidence="17">
    <location>
        <begin position="103"/>
        <end position="126"/>
    </location>
</feature>
<evidence type="ECO:0000256" key="9">
    <source>
        <dbReference type="ARBA" id="ARBA00022837"/>
    </source>
</evidence>
<dbReference type="Pfam" id="PF01699">
    <property type="entry name" value="Na_Ca_ex"/>
    <property type="match status" value="2"/>
</dbReference>
<evidence type="ECO:0000256" key="7">
    <source>
        <dbReference type="ARBA" id="ARBA00022692"/>
    </source>
</evidence>
<feature type="transmembrane region" description="Helical" evidence="17">
    <location>
        <begin position="7"/>
        <end position="23"/>
    </location>
</feature>
<keyword evidence="8" id="KW-0732">Signal</keyword>
<sequence length="476" mass="53376">MIWEGLFIYVMVIPSVLVFINAQDTSIIKPGENNILPENELNCTEPSFHDFPKIEFPGGPVISTLITFVIIVYLFAFLARICDRYLVTAIKTICYKMHLSSDVAGATLMAAALSSPDLFVNLVGTFVTEGDIGIGTVVGCGVFNSLALPALCIFLSPAKVIRLDFYPLTRDCLFYCIAIVLLHVSLNDGRIEWYEALVLLCVYVLYLLVMSFNSWFRQKCEALIERLRKKEEPSENSWPLLRKNYSTISYGIEEDLISLDQIQNIDIMQTPWKKRTLPMWLVTLPIDTLLYLTIPRPRSGGAESKLYIVTFLISVAWIGVICYLISWMITVTGFVLRIPDSLLGLTFIAIGMSIPEGVSSIIVAKQGHGSMALSNSMGANNFDVLICLGLPWLLKATYDSSEPGHYLIINSHSLSISVLFLLSALFILYFSLTFNKFRLDKTIGWICIILYISFFIISCLLEMNVFFEGNLPLCVS</sequence>
<dbReference type="GO" id="GO:0006874">
    <property type="term" value="P:intracellular calcium ion homeostasis"/>
    <property type="evidence" value="ECO:0007669"/>
    <property type="project" value="TreeGrafter"/>
</dbReference>
<feature type="transmembrane region" description="Helical" evidence="17">
    <location>
        <begin position="342"/>
        <end position="364"/>
    </location>
</feature>
<evidence type="ECO:0000256" key="12">
    <source>
        <dbReference type="ARBA" id="ARBA00022989"/>
    </source>
</evidence>
<dbReference type="InterPro" id="IPR004837">
    <property type="entry name" value="NaCa_Exmemb"/>
</dbReference>
<comment type="similarity">
    <text evidence="2">Belongs to the Ca(2+):cation antiporter (CaCA) (TC 2.A.19) family. SLC24A subfamily.</text>
</comment>
<dbReference type="NCBIfam" id="TIGR00367">
    <property type="entry name" value="calcium/sodium antiporter"/>
    <property type="match status" value="1"/>
</dbReference>
<name>A0A9P0MH60_NEZVI</name>
<dbReference type="PANTHER" id="PTHR10846:SF73">
    <property type="entry name" value="SODIUM_CALCIUM EXCHANGER MEMBRANE REGION DOMAIN-CONTAINING PROTEIN"/>
    <property type="match status" value="1"/>
</dbReference>
<dbReference type="GO" id="GO:0005886">
    <property type="term" value="C:plasma membrane"/>
    <property type="evidence" value="ECO:0007669"/>
    <property type="project" value="TreeGrafter"/>
</dbReference>
<keyword evidence="3" id="KW-0813">Transport</keyword>
<feature type="transmembrane region" description="Helical" evidence="17">
    <location>
        <begin position="196"/>
        <end position="216"/>
    </location>
</feature>
<evidence type="ECO:0000313" key="19">
    <source>
        <dbReference type="EMBL" id="CAH1395724.1"/>
    </source>
</evidence>
<evidence type="ECO:0000256" key="16">
    <source>
        <dbReference type="ARBA" id="ARBA00023201"/>
    </source>
</evidence>
<dbReference type="GO" id="GO:0005262">
    <property type="term" value="F:calcium channel activity"/>
    <property type="evidence" value="ECO:0007669"/>
    <property type="project" value="TreeGrafter"/>
</dbReference>
<evidence type="ECO:0000256" key="15">
    <source>
        <dbReference type="ARBA" id="ARBA00023136"/>
    </source>
</evidence>
<gene>
    <name evidence="19" type="ORF">NEZAVI_LOCUS5947</name>
</gene>
<keyword evidence="14" id="KW-0406">Ion transport</keyword>
<evidence type="ECO:0000256" key="1">
    <source>
        <dbReference type="ARBA" id="ARBA00004141"/>
    </source>
</evidence>
<keyword evidence="13" id="KW-0915">Sodium</keyword>
<dbReference type="Gene3D" id="1.20.1420.30">
    <property type="entry name" value="NCX, central ion-binding region"/>
    <property type="match status" value="2"/>
</dbReference>
<keyword evidence="12 17" id="KW-1133">Transmembrane helix</keyword>
<accession>A0A9P0MH60</accession>
<evidence type="ECO:0000256" key="10">
    <source>
        <dbReference type="ARBA" id="ARBA00022847"/>
    </source>
</evidence>
<dbReference type="Proteomes" id="UP001152798">
    <property type="component" value="Chromosome 3"/>
</dbReference>
<feature type="transmembrane region" description="Helical" evidence="17">
    <location>
        <begin position="61"/>
        <end position="82"/>
    </location>
</feature>
<keyword evidence="16" id="KW-0739">Sodium transport</keyword>
<keyword evidence="10" id="KW-0769">Symport</keyword>
<evidence type="ECO:0000256" key="2">
    <source>
        <dbReference type="ARBA" id="ARBA00005364"/>
    </source>
</evidence>
<feature type="domain" description="Sodium/calcium exchanger membrane region" evidence="18">
    <location>
        <begin position="69"/>
        <end position="210"/>
    </location>
</feature>
<dbReference type="AlphaFoldDB" id="A0A9P0MH60"/>
<dbReference type="OrthoDB" id="2127281at2759"/>
<feature type="transmembrane region" description="Helical" evidence="17">
    <location>
        <begin position="168"/>
        <end position="184"/>
    </location>
</feature>
<keyword evidence="4" id="KW-0050">Antiport</keyword>
<keyword evidence="11" id="KW-0630">Potassium</keyword>
<evidence type="ECO:0000313" key="20">
    <source>
        <dbReference type="Proteomes" id="UP001152798"/>
    </source>
</evidence>
<keyword evidence="20" id="KW-1185">Reference proteome</keyword>
<evidence type="ECO:0000256" key="14">
    <source>
        <dbReference type="ARBA" id="ARBA00023065"/>
    </source>
</evidence>
<keyword evidence="6" id="KW-0109">Calcium transport</keyword>
<organism evidence="19 20">
    <name type="scientific">Nezara viridula</name>
    <name type="common">Southern green stink bug</name>
    <name type="synonym">Cimex viridulus</name>
    <dbReference type="NCBI Taxonomy" id="85310"/>
    <lineage>
        <taxon>Eukaryota</taxon>
        <taxon>Metazoa</taxon>
        <taxon>Ecdysozoa</taxon>
        <taxon>Arthropoda</taxon>
        <taxon>Hexapoda</taxon>
        <taxon>Insecta</taxon>
        <taxon>Pterygota</taxon>
        <taxon>Neoptera</taxon>
        <taxon>Paraneoptera</taxon>
        <taxon>Hemiptera</taxon>
        <taxon>Heteroptera</taxon>
        <taxon>Panheteroptera</taxon>
        <taxon>Pentatomomorpha</taxon>
        <taxon>Pentatomoidea</taxon>
        <taxon>Pentatomidae</taxon>
        <taxon>Pentatominae</taxon>
        <taxon>Nezara</taxon>
    </lineage>
</organism>
<evidence type="ECO:0000256" key="6">
    <source>
        <dbReference type="ARBA" id="ARBA00022568"/>
    </source>
</evidence>
<evidence type="ECO:0000256" key="4">
    <source>
        <dbReference type="ARBA" id="ARBA00022449"/>
    </source>
</evidence>
<proteinExistence type="inferred from homology"/>
<feature type="transmembrane region" description="Helical" evidence="17">
    <location>
        <begin position="132"/>
        <end position="156"/>
    </location>
</feature>
<feature type="transmembrane region" description="Helical" evidence="17">
    <location>
        <begin position="406"/>
        <end position="430"/>
    </location>
</feature>
<feature type="domain" description="Sodium/calcium exchanger membrane region" evidence="18">
    <location>
        <begin position="307"/>
        <end position="458"/>
    </location>
</feature>
<dbReference type="EMBL" id="OV725079">
    <property type="protein sequence ID" value="CAH1395724.1"/>
    <property type="molecule type" value="Genomic_DNA"/>
</dbReference>
<protein>
    <recommendedName>
        <fullName evidence="18">Sodium/calcium exchanger membrane region domain-containing protein</fullName>
    </recommendedName>
</protein>
<evidence type="ECO:0000256" key="13">
    <source>
        <dbReference type="ARBA" id="ARBA00023053"/>
    </source>
</evidence>
<dbReference type="InterPro" id="IPR004481">
    <property type="entry name" value="K/Na/Ca-exchanger"/>
</dbReference>
<evidence type="ECO:0000256" key="3">
    <source>
        <dbReference type="ARBA" id="ARBA00022448"/>
    </source>
</evidence>
<keyword evidence="15 17" id="KW-0472">Membrane</keyword>
<evidence type="ECO:0000256" key="5">
    <source>
        <dbReference type="ARBA" id="ARBA00022538"/>
    </source>
</evidence>
<feature type="transmembrane region" description="Helical" evidence="17">
    <location>
        <begin position="306"/>
        <end position="330"/>
    </location>
</feature>
<keyword evidence="7 17" id="KW-0812">Transmembrane</keyword>
<dbReference type="InterPro" id="IPR044880">
    <property type="entry name" value="NCX_ion-bd_dom_sf"/>
</dbReference>
<feature type="transmembrane region" description="Helical" evidence="17">
    <location>
        <begin position="376"/>
        <end position="394"/>
    </location>
</feature>
<keyword evidence="9" id="KW-0106">Calcium</keyword>
<evidence type="ECO:0000259" key="18">
    <source>
        <dbReference type="Pfam" id="PF01699"/>
    </source>
</evidence>
<evidence type="ECO:0000256" key="11">
    <source>
        <dbReference type="ARBA" id="ARBA00022958"/>
    </source>
</evidence>
<dbReference type="FunFam" id="1.20.1420.30:FF:000009">
    <property type="entry name" value="sodium/potassium/calcium exchanger 5 isoform X2"/>
    <property type="match status" value="1"/>
</dbReference>
<evidence type="ECO:0000256" key="8">
    <source>
        <dbReference type="ARBA" id="ARBA00022729"/>
    </source>
</evidence>
<keyword evidence="5" id="KW-0633">Potassium transport</keyword>
<dbReference type="PANTHER" id="PTHR10846">
    <property type="entry name" value="SODIUM/POTASSIUM/CALCIUM EXCHANGER"/>
    <property type="match status" value="1"/>
</dbReference>
<dbReference type="GO" id="GO:0015293">
    <property type="term" value="F:symporter activity"/>
    <property type="evidence" value="ECO:0007669"/>
    <property type="project" value="UniProtKB-KW"/>
</dbReference>
<feature type="transmembrane region" description="Helical" evidence="17">
    <location>
        <begin position="442"/>
        <end position="461"/>
    </location>
</feature>
<evidence type="ECO:0000256" key="17">
    <source>
        <dbReference type="SAM" id="Phobius"/>
    </source>
</evidence>
<dbReference type="GO" id="GO:0008273">
    <property type="term" value="F:calcium, potassium:sodium antiporter activity"/>
    <property type="evidence" value="ECO:0007669"/>
    <property type="project" value="TreeGrafter"/>
</dbReference>